<evidence type="ECO:0000256" key="1">
    <source>
        <dbReference type="SAM" id="MobiDB-lite"/>
    </source>
</evidence>
<gene>
    <name evidence="2" type="ORF">FNYG_10192</name>
</gene>
<feature type="compositionally biased region" description="Basic and acidic residues" evidence="1">
    <location>
        <begin position="132"/>
        <end position="147"/>
    </location>
</feature>
<feature type="region of interest" description="Disordered" evidence="1">
    <location>
        <begin position="132"/>
        <end position="154"/>
    </location>
</feature>
<evidence type="ECO:0000313" key="3">
    <source>
        <dbReference type="Proteomes" id="UP000236664"/>
    </source>
</evidence>
<sequence length="171" mass="19297">MPPVSTARKRTARQLSQDPTHLLEFMLGRNMGKSSTTRPADRDFALEVSSDRGARIGDSEDDVPTVPTLSEMITLRSHELLDLVGQRHQAEAQRIRKGGHVDGAGFDHCWTAFVNAASERDQAEKRLEGIEQNKSARENAIKSEKRRQCARNTEMRFLPLTQSSRRLKPVF</sequence>
<comment type="caution">
    <text evidence="2">The sequence shown here is derived from an EMBL/GenBank/DDBJ whole genome shotgun (WGS) entry which is preliminary data.</text>
</comment>
<protein>
    <submittedName>
        <fullName evidence="2">Uncharacterized protein</fullName>
    </submittedName>
</protein>
<evidence type="ECO:0000313" key="2">
    <source>
        <dbReference type="EMBL" id="PNP76478.1"/>
    </source>
</evidence>
<organism evidence="2 3">
    <name type="scientific">Gibberella nygamai</name>
    <name type="common">Bean root rot disease fungus</name>
    <name type="synonym">Fusarium nygamai</name>
    <dbReference type="NCBI Taxonomy" id="42673"/>
    <lineage>
        <taxon>Eukaryota</taxon>
        <taxon>Fungi</taxon>
        <taxon>Dikarya</taxon>
        <taxon>Ascomycota</taxon>
        <taxon>Pezizomycotina</taxon>
        <taxon>Sordariomycetes</taxon>
        <taxon>Hypocreomycetidae</taxon>
        <taxon>Hypocreales</taxon>
        <taxon>Nectriaceae</taxon>
        <taxon>Fusarium</taxon>
        <taxon>Fusarium fujikuroi species complex</taxon>
    </lineage>
</organism>
<keyword evidence="3" id="KW-1185">Reference proteome</keyword>
<dbReference type="EMBL" id="MTQA01000145">
    <property type="protein sequence ID" value="PNP76478.1"/>
    <property type="molecule type" value="Genomic_DNA"/>
</dbReference>
<dbReference type="AlphaFoldDB" id="A0A2K0W2H4"/>
<feature type="region of interest" description="Disordered" evidence="1">
    <location>
        <begin position="1"/>
        <end position="21"/>
    </location>
</feature>
<reference evidence="2 3" key="1">
    <citation type="submission" date="2017-06" db="EMBL/GenBank/DDBJ databases">
        <title>Genome of Fusarium nygamai isolate CS10214.</title>
        <authorList>
            <person name="Gardiner D.M."/>
            <person name="Obanor F."/>
            <person name="Kazan K."/>
        </authorList>
    </citation>
    <scope>NUCLEOTIDE SEQUENCE [LARGE SCALE GENOMIC DNA]</scope>
    <source>
        <strain evidence="2 3">CS10214</strain>
    </source>
</reference>
<proteinExistence type="predicted"/>
<dbReference type="Proteomes" id="UP000236664">
    <property type="component" value="Unassembled WGS sequence"/>
</dbReference>
<name>A0A2K0W2H4_GIBNY</name>
<accession>A0A2K0W2H4</accession>